<protein>
    <submittedName>
        <fullName evidence="2">Uncharacterized protein</fullName>
    </submittedName>
</protein>
<name>A0A4Z2FZQ5_9TELE</name>
<accession>A0A4Z2FZQ5</accession>
<dbReference type="EMBL" id="SRLO01000772">
    <property type="protein sequence ID" value="TNN46818.1"/>
    <property type="molecule type" value="Genomic_DNA"/>
</dbReference>
<feature type="compositionally biased region" description="Low complexity" evidence="1">
    <location>
        <begin position="45"/>
        <end position="55"/>
    </location>
</feature>
<evidence type="ECO:0000313" key="2">
    <source>
        <dbReference type="EMBL" id="TNN46818.1"/>
    </source>
</evidence>
<gene>
    <name evidence="2" type="ORF">EYF80_042968</name>
</gene>
<evidence type="ECO:0000256" key="1">
    <source>
        <dbReference type="SAM" id="MobiDB-lite"/>
    </source>
</evidence>
<dbReference type="Proteomes" id="UP000314294">
    <property type="component" value="Unassembled WGS sequence"/>
</dbReference>
<feature type="compositionally biased region" description="Polar residues" evidence="1">
    <location>
        <begin position="1"/>
        <end position="10"/>
    </location>
</feature>
<feature type="compositionally biased region" description="Basic and acidic residues" evidence="1">
    <location>
        <begin position="64"/>
        <end position="75"/>
    </location>
</feature>
<comment type="caution">
    <text evidence="2">The sequence shown here is derived from an EMBL/GenBank/DDBJ whole genome shotgun (WGS) entry which is preliminary data.</text>
</comment>
<proteinExistence type="predicted"/>
<organism evidence="2 3">
    <name type="scientific">Liparis tanakae</name>
    <name type="common">Tanaka's snailfish</name>
    <dbReference type="NCBI Taxonomy" id="230148"/>
    <lineage>
        <taxon>Eukaryota</taxon>
        <taxon>Metazoa</taxon>
        <taxon>Chordata</taxon>
        <taxon>Craniata</taxon>
        <taxon>Vertebrata</taxon>
        <taxon>Euteleostomi</taxon>
        <taxon>Actinopterygii</taxon>
        <taxon>Neopterygii</taxon>
        <taxon>Teleostei</taxon>
        <taxon>Neoteleostei</taxon>
        <taxon>Acanthomorphata</taxon>
        <taxon>Eupercaria</taxon>
        <taxon>Perciformes</taxon>
        <taxon>Cottioidei</taxon>
        <taxon>Cottales</taxon>
        <taxon>Liparidae</taxon>
        <taxon>Liparis</taxon>
    </lineage>
</organism>
<keyword evidence="3" id="KW-1185">Reference proteome</keyword>
<evidence type="ECO:0000313" key="3">
    <source>
        <dbReference type="Proteomes" id="UP000314294"/>
    </source>
</evidence>
<sequence length="75" mass="8730">MLDGRNSNMRLQPRLQRNQRKCSEGNSTHSGQKGEPELVTEETPPEFSTVSTRSRPASRKRRWRTDEDRCREPSS</sequence>
<feature type="region of interest" description="Disordered" evidence="1">
    <location>
        <begin position="1"/>
        <end position="75"/>
    </location>
</feature>
<reference evidence="2 3" key="1">
    <citation type="submission" date="2019-03" db="EMBL/GenBank/DDBJ databases">
        <title>First draft genome of Liparis tanakae, snailfish: a comprehensive survey of snailfish specific genes.</title>
        <authorList>
            <person name="Kim W."/>
            <person name="Song I."/>
            <person name="Jeong J.-H."/>
            <person name="Kim D."/>
            <person name="Kim S."/>
            <person name="Ryu S."/>
            <person name="Song J.Y."/>
            <person name="Lee S.K."/>
        </authorList>
    </citation>
    <scope>NUCLEOTIDE SEQUENCE [LARGE SCALE GENOMIC DNA]</scope>
    <source>
        <tissue evidence="2">Muscle</tissue>
    </source>
</reference>
<dbReference type="AlphaFoldDB" id="A0A4Z2FZQ5"/>